<dbReference type="InterPro" id="IPR036388">
    <property type="entry name" value="WH-like_DNA-bd_sf"/>
</dbReference>
<evidence type="ECO:0000313" key="5">
    <source>
        <dbReference type="EMBL" id="AQS49055.1"/>
    </source>
</evidence>
<dbReference type="SUPFAM" id="SSF46894">
    <property type="entry name" value="C-terminal effector domain of the bipartite response regulators"/>
    <property type="match status" value="1"/>
</dbReference>
<dbReference type="InterPro" id="IPR000792">
    <property type="entry name" value="Tscrpt_reg_LuxR_C"/>
</dbReference>
<proteinExistence type="predicted"/>
<dbReference type="PROSITE" id="PS50043">
    <property type="entry name" value="HTH_LUXR_2"/>
    <property type="match status" value="1"/>
</dbReference>
<evidence type="ECO:0000259" key="4">
    <source>
        <dbReference type="PROSITE" id="PS50043"/>
    </source>
</evidence>
<keyword evidence="1" id="KW-0805">Transcription regulation</keyword>
<dbReference type="CDD" id="cd06170">
    <property type="entry name" value="LuxR_C_like"/>
    <property type="match status" value="1"/>
</dbReference>
<dbReference type="RefSeq" id="WP_075774244.1">
    <property type="nucleotide sequence ID" value="NZ_CP019437.1"/>
</dbReference>
<protein>
    <recommendedName>
        <fullName evidence="4">HTH luxR-type domain-containing protein</fullName>
    </recommendedName>
</protein>
<feature type="domain" description="HTH luxR-type" evidence="4">
    <location>
        <begin position="168"/>
        <end position="231"/>
    </location>
</feature>
<dbReference type="Proteomes" id="UP000185622">
    <property type="component" value="Chromosome"/>
</dbReference>
<sequence length="231" mass="24365">MSSTARMIDACLETLGADAFAPVFADFVETLGVDQLMIFAIETGAARCLLSRHFANAALAGELAAAYIAGGFRRDPLLPALETAASGSVQLHRLEGVASEMDDGYRERFFDAPGLKAKTTVLAVGETLRLFVSFYAVKAEGDVCDPDLARLAARLALLHFEHALDTGVPAPLTVLSDRERAVCLGILSGRKSEAIAAELGIAPSSVITYRKRAYGKLGISSRAGLFAICAG</sequence>
<keyword evidence="6" id="KW-1185">Reference proteome</keyword>
<dbReference type="PROSITE" id="PS00622">
    <property type="entry name" value="HTH_LUXR_1"/>
    <property type="match status" value="1"/>
</dbReference>
<organism evidence="5 6">
    <name type="scientific">Thioclava nitratireducens</name>
    <dbReference type="NCBI Taxonomy" id="1915078"/>
    <lineage>
        <taxon>Bacteria</taxon>
        <taxon>Pseudomonadati</taxon>
        <taxon>Pseudomonadota</taxon>
        <taxon>Alphaproteobacteria</taxon>
        <taxon>Rhodobacterales</taxon>
        <taxon>Paracoccaceae</taxon>
        <taxon>Thioclava</taxon>
    </lineage>
</organism>
<keyword evidence="3" id="KW-0804">Transcription</keyword>
<dbReference type="Gene3D" id="1.10.10.10">
    <property type="entry name" value="Winged helix-like DNA-binding domain superfamily/Winged helix DNA-binding domain"/>
    <property type="match status" value="1"/>
</dbReference>
<dbReference type="EMBL" id="CP019437">
    <property type="protein sequence ID" value="AQS49055.1"/>
    <property type="molecule type" value="Genomic_DNA"/>
</dbReference>
<evidence type="ECO:0000313" key="6">
    <source>
        <dbReference type="Proteomes" id="UP000185622"/>
    </source>
</evidence>
<evidence type="ECO:0000256" key="1">
    <source>
        <dbReference type="ARBA" id="ARBA00023015"/>
    </source>
</evidence>
<dbReference type="PANTHER" id="PTHR44688">
    <property type="entry name" value="DNA-BINDING TRANSCRIPTIONAL ACTIVATOR DEVR_DOSR"/>
    <property type="match status" value="1"/>
</dbReference>
<dbReference type="InterPro" id="IPR016032">
    <property type="entry name" value="Sig_transdc_resp-reg_C-effctor"/>
</dbReference>
<dbReference type="SMART" id="SM00421">
    <property type="entry name" value="HTH_LUXR"/>
    <property type="match status" value="1"/>
</dbReference>
<accession>A0ABM6IJF3</accession>
<name>A0ABM6IJF3_9RHOB</name>
<evidence type="ECO:0000256" key="2">
    <source>
        <dbReference type="ARBA" id="ARBA00023125"/>
    </source>
</evidence>
<dbReference type="Pfam" id="PF00196">
    <property type="entry name" value="GerE"/>
    <property type="match status" value="1"/>
</dbReference>
<keyword evidence="2" id="KW-0238">DNA-binding</keyword>
<gene>
    <name evidence="5" type="ORF">BMG03_15610</name>
</gene>
<dbReference type="PANTHER" id="PTHR44688:SF16">
    <property type="entry name" value="DNA-BINDING TRANSCRIPTIONAL ACTIVATOR DEVR_DOSR"/>
    <property type="match status" value="1"/>
</dbReference>
<evidence type="ECO:0000256" key="3">
    <source>
        <dbReference type="ARBA" id="ARBA00023163"/>
    </source>
</evidence>
<reference evidence="5 6" key="1">
    <citation type="submission" date="2017-01" db="EMBL/GenBank/DDBJ databases">
        <title>The complete genome sequence of a sulfur-oxidizing marine bacterium Thioclava sp. 25B10_4T.</title>
        <authorList>
            <person name="Liu Y."/>
            <person name="Lai Q."/>
            <person name="Shao Z."/>
        </authorList>
    </citation>
    <scope>NUCLEOTIDE SEQUENCE [LARGE SCALE GENOMIC DNA]</scope>
    <source>
        <strain evidence="5 6">25B10_4</strain>
    </source>
</reference>